<dbReference type="InterPro" id="IPR013320">
    <property type="entry name" value="ConA-like_dom_sf"/>
</dbReference>
<evidence type="ECO:0000313" key="2">
    <source>
        <dbReference type="Proteomes" id="UP000613030"/>
    </source>
</evidence>
<sequence length="383" mass="41558">MKYVTKSLLLQSTLLVFSLNIFSCKDDEVAEKIPVAFKKSSVEANENAKASVRLELSKPAAKDEYVTLKVTSSTATFGVDYGIDNLLFLERNFTVLVPKDSSGASFTIHALADFEAEVAEKVNFVIEGTSDGLTTGDAKTLLATIGDVERYPDANRAISFDGVDDYIDLGNILDDLQLPVSISVWVWIDPNVADGSLPIFDSQDGLPLYNGFSLITSNISHIGVQYGDGQGENSSVYRRARSAEFIPVTGRWVNMTGVMRAASDMNVYLNGVEMGGYYAGESNSSMNSNSPNENAKVGILSNNGRTIHFQGKLDELRIWNRALTEAEIQKSIITKATSVDPGLVGYWDFNEAKGDNVIDKSSNKFNGVLKGGATRVPSEAPVQ</sequence>
<protein>
    <submittedName>
        <fullName evidence="1">LamG domain-containing protein</fullName>
    </submittedName>
</protein>
<proteinExistence type="predicted"/>
<dbReference type="Proteomes" id="UP000613030">
    <property type="component" value="Unassembled WGS sequence"/>
</dbReference>
<gene>
    <name evidence="1" type="ORF">JI741_12460</name>
</gene>
<dbReference type="Gene3D" id="2.60.40.2030">
    <property type="match status" value="1"/>
</dbReference>
<reference evidence="1 2" key="1">
    <citation type="submission" date="2021-01" db="EMBL/GenBank/DDBJ databases">
        <title>Chryseolinea sp. Jin1 Genome sequencing and assembly.</title>
        <authorList>
            <person name="Kim I."/>
        </authorList>
    </citation>
    <scope>NUCLEOTIDE SEQUENCE [LARGE SCALE GENOMIC DNA]</scope>
    <source>
        <strain evidence="1 2">Jin1</strain>
    </source>
</reference>
<dbReference type="Pfam" id="PF13385">
    <property type="entry name" value="Laminin_G_3"/>
    <property type="match status" value="1"/>
</dbReference>
<comment type="caution">
    <text evidence="1">The sequence shown here is derived from an EMBL/GenBank/DDBJ whole genome shotgun (WGS) entry which is preliminary data.</text>
</comment>
<organism evidence="1 2">
    <name type="scientific">Chryseolinea lacunae</name>
    <dbReference type="NCBI Taxonomy" id="2801331"/>
    <lineage>
        <taxon>Bacteria</taxon>
        <taxon>Pseudomonadati</taxon>
        <taxon>Bacteroidota</taxon>
        <taxon>Cytophagia</taxon>
        <taxon>Cytophagales</taxon>
        <taxon>Fulvivirgaceae</taxon>
        <taxon>Chryseolinea</taxon>
    </lineage>
</organism>
<dbReference type="InterPro" id="IPR038081">
    <property type="entry name" value="CalX-like_sf"/>
</dbReference>
<evidence type="ECO:0000313" key="1">
    <source>
        <dbReference type="EMBL" id="MBL0742038.1"/>
    </source>
</evidence>
<dbReference type="SUPFAM" id="SSF141072">
    <property type="entry name" value="CalX-like"/>
    <property type="match status" value="1"/>
</dbReference>
<dbReference type="Gene3D" id="2.60.120.200">
    <property type="match status" value="1"/>
</dbReference>
<accession>A0ABS1KRC2</accession>
<dbReference type="RefSeq" id="WP_202009781.1">
    <property type="nucleotide sequence ID" value="NZ_JAERRB010000003.1"/>
</dbReference>
<keyword evidence="2" id="KW-1185">Reference proteome</keyword>
<name>A0ABS1KRC2_9BACT</name>
<dbReference type="SUPFAM" id="SSF49899">
    <property type="entry name" value="Concanavalin A-like lectins/glucanases"/>
    <property type="match status" value="1"/>
</dbReference>
<dbReference type="EMBL" id="JAERRB010000003">
    <property type="protein sequence ID" value="MBL0742038.1"/>
    <property type="molecule type" value="Genomic_DNA"/>
</dbReference>